<feature type="signal peptide" evidence="1">
    <location>
        <begin position="1"/>
        <end position="22"/>
    </location>
</feature>
<evidence type="ECO:0000313" key="3">
    <source>
        <dbReference type="EMBL" id="PTD17201.1"/>
    </source>
</evidence>
<dbReference type="SMART" id="SM00287">
    <property type="entry name" value="SH3b"/>
    <property type="match status" value="1"/>
</dbReference>
<comment type="caution">
    <text evidence="3">The sequence shown here is derived from an EMBL/GenBank/DDBJ whole genome shotgun (WGS) entry which is preliminary data.</text>
</comment>
<accession>A0A2T4HN11</accession>
<evidence type="ECO:0000313" key="4">
    <source>
        <dbReference type="Proteomes" id="UP000241206"/>
    </source>
</evidence>
<keyword evidence="1" id="KW-0732">Signal</keyword>
<dbReference type="Pfam" id="PF06347">
    <property type="entry name" value="SH3_4"/>
    <property type="match status" value="2"/>
</dbReference>
<dbReference type="Gene3D" id="2.30.30.40">
    <property type="entry name" value="SH3 Domains"/>
    <property type="match status" value="1"/>
</dbReference>
<dbReference type="RefSeq" id="WP_041864739.1">
    <property type="nucleotide sequence ID" value="NZ_PHHF01000076.1"/>
</dbReference>
<dbReference type="InterPro" id="IPR003646">
    <property type="entry name" value="SH3-like_bac-type"/>
</dbReference>
<dbReference type="InterPro" id="IPR010466">
    <property type="entry name" value="DUF1058"/>
</dbReference>
<evidence type="ECO:0000256" key="1">
    <source>
        <dbReference type="SAM" id="SignalP"/>
    </source>
</evidence>
<gene>
    <name evidence="3" type="ORF">CV103_19655</name>
</gene>
<organism evidence="3 4">
    <name type="scientific">Edaphosphingomonas fennica</name>
    <dbReference type="NCBI Taxonomy" id="114404"/>
    <lineage>
        <taxon>Bacteria</taxon>
        <taxon>Pseudomonadati</taxon>
        <taxon>Pseudomonadota</taxon>
        <taxon>Alphaproteobacteria</taxon>
        <taxon>Sphingomonadales</taxon>
        <taxon>Rhizorhabdaceae</taxon>
        <taxon>Edaphosphingomonas</taxon>
    </lineage>
</organism>
<feature type="chain" id="PRO_5015561010" description="SH3b domain-containing protein" evidence="1">
    <location>
        <begin position="23"/>
        <end position="162"/>
    </location>
</feature>
<evidence type="ECO:0000259" key="2">
    <source>
        <dbReference type="SMART" id="SM00287"/>
    </source>
</evidence>
<feature type="domain" description="SH3b" evidence="2">
    <location>
        <begin position="31"/>
        <end position="94"/>
    </location>
</feature>
<proteinExistence type="predicted"/>
<dbReference type="Proteomes" id="UP000241206">
    <property type="component" value="Unassembled WGS sequence"/>
</dbReference>
<name>A0A2T4HN11_9SPHN</name>
<dbReference type="AlphaFoldDB" id="A0A2T4HN11"/>
<dbReference type="EMBL" id="PHHF01000076">
    <property type="protein sequence ID" value="PTD17201.1"/>
    <property type="molecule type" value="Genomic_DNA"/>
</dbReference>
<protein>
    <recommendedName>
        <fullName evidence="2">SH3b domain-containing protein</fullName>
    </recommendedName>
</protein>
<reference evidence="3 4" key="1">
    <citation type="submission" date="2017-11" db="EMBL/GenBank/DDBJ databases">
        <title>Sphingomonas oleivorans sp. nov., isolated from oil-contaminated soil.</title>
        <authorList>
            <person name="Wang L."/>
            <person name="Chen L."/>
        </authorList>
    </citation>
    <scope>NUCLEOTIDE SEQUENCE [LARGE SCALE GENOMIC DNA]</scope>
    <source>
        <strain evidence="3 4">K101</strain>
    </source>
</reference>
<sequence length="162" mass="17945">MRKWMRAAVAGFMVAAALGASAAEAQRRQVPYWVSIAAREALMRTGPGTNYPATWKYVRPGLPLRVIQVHEDWRRVEDPEGERGWVKGILLSEQRTAIVVGQTGELHAKADGGSRLEWRVAPGVIGKVDKCGGGWCRFDVKGRRGYIETRSLWGVAQDEAVD</sequence>
<keyword evidence="4" id="KW-1185">Reference proteome</keyword>